<dbReference type="PROSITE" id="PS50878">
    <property type="entry name" value="RT_POL"/>
    <property type="match status" value="1"/>
</dbReference>
<evidence type="ECO:0000256" key="1">
    <source>
        <dbReference type="SAM" id="MobiDB-lite"/>
    </source>
</evidence>
<dbReference type="InterPro" id="IPR036236">
    <property type="entry name" value="Znf_C2H2_sf"/>
</dbReference>
<dbReference type="InterPro" id="IPR052343">
    <property type="entry name" value="Retrotransposon-Effector_Assoc"/>
</dbReference>
<dbReference type="SUPFAM" id="SSF56672">
    <property type="entry name" value="DNA/RNA polymerases"/>
    <property type="match status" value="1"/>
</dbReference>
<reference evidence="3 4" key="1">
    <citation type="journal article" date="2018" name="PLoS Genet.">
        <title>Population sequencing reveals clonal diversity and ancestral inbreeding in the grapevine cultivar Chardonnay.</title>
        <authorList>
            <person name="Roach M.J."/>
            <person name="Johnson D.L."/>
            <person name="Bohlmann J."/>
            <person name="van Vuuren H.J."/>
            <person name="Jones S.J."/>
            <person name="Pretorius I.S."/>
            <person name="Schmidt S.A."/>
            <person name="Borneman A.R."/>
        </authorList>
    </citation>
    <scope>NUCLEOTIDE SEQUENCE [LARGE SCALE GENOMIC DNA]</scope>
    <source>
        <strain evidence="4">cv. Chardonnay</strain>
        <tissue evidence="3">Leaf</tissue>
    </source>
</reference>
<evidence type="ECO:0000259" key="2">
    <source>
        <dbReference type="PROSITE" id="PS50878"/>
    </source>
</evidence>
<dbReference type="SUPFAM" id="SSF57667">
    <property type="entry name" value="beta-beta-alpha zinc fingers"/>
    <property type="match status" value="1"/>
</dbReference>
<gene>
    <name evidence="3" type="primary">LIN1_79</name>
    <name evidence="3" type="ORF">CK203_029960</name>
</gene>
<protein>
    <submittedName>
        <fullName evidence="3">LINE-1 reverse transcriptase-like</fullName>
    </submittedName>
</protein>
<proteinExistence type="predicted"/>
<feature type="compositionally biased region" description="Basic and acidic residues" evidence="1">
    <location>
        <begin position="1279"/>
        <end position="1291"/>
    </location>
</feature>
<accession>A0A438IKB9</accession>
<dbReference type="InterPro" id="IPR013087">
    <property type="entry name" value="Znf_C2H2_type"/>
</dbReference>
<dbReference type="InterPro" id="IPR043502">
    <property type="entry name" value="DNA/RNA_pol_sf"/>
</dbReference>
<dbReference type="EMBL" id="QGNW01000103">
    <property type="protein sequence ID" value="RVW97179.1"/>
    <property type="molecule type" value="Genomic_DNA"/>
</dbReference>
<keyword evidence="3" id="KW-0695">RNA-directed DNA polymerase</keyword>
<dbReference type="Pfam" id="PF00078">
    <property type="entry name" value="RVT_1"/>
    <property type="match status" value="1"/>
</dbReference>
<dbReference type="GO" id="GO:0003964">
    <property type="term" value="F:RNA-directed DNA polymerase activity"/>
    <property type="evidence" value="ECO:0007669"/>
    <property type="project" value="UniProtKB-KW"/>
</dbReference>
<dbReference type="Gene3D" id="3.30.160.60">
    <property type="entry name" value="Classic Zinc Finger"/>
    <property type="match status" value="1"/>
</dbReference>
<name>A0A438IKB9_VITVI</name>
<dbReference type="Pfam" id="PF12874">
    <property type="entry name" value="zf-met"/>
    <property type="match status" value="1"/>
</dbReference>
<dbReference type="PANTHER" id="PTHR46890:SF50">
    <property type="entry name" value="RNA-DIRECTED DNA POLYMERASE, EUKARYOTA, REVERSE TRANSCRIPTASE ZINC-BINDING DOMAIN PROTEIN-RELATED"/>
    <property type="match status" value="1"/>
</dbReference>
<evidence type="ECO:0000313" key="3">
    <source>
        <dbReference type="EMBL" id="RVW97179.1"/>
    </source>
</evidence>
<dbReference type="Gene3D" id="3.60.10.10">
    <property type="entry name" value="Endonuclease/exonuclease/phosphatase"/>
    <property type="match status" value="1"/>
</dbReference>
<keyword evidence="3" id="KW-0808">Transferase</keyword>
<dbReference type="CDD" id="cd01650">
    <property type="entry name" value="RT_nLTR_like"/>
    <property type="match status" value="1"/>
</dbReference>
<dbReference type="SUPFAM" id="SSF56219">
    <property type="entry name" value="DNase I-like"/>
    <property type="match status" value="1"/>
</dbReference>
<feature type="compositionally biased region" description="Basic and acidic residues" evidence="1">
    <location>
        <begin position="1299"/>
        <end position="1308"/>
    </location>
</feature>
<feature type="region of interest" description="Disordered" evidence="1">
    <location>
        <begin position="1419"/>
        <end position="1463"/>
    </location>
</feature>
<evidence type="ECO:0000313" key="4">
    <source>
        <dbReference type="Proteomes" id="UP000288805"/>
    </source>
</evidence>
<dbReference type="PANTHER" id="PTHR46890">
    <property type="entry name" value="NON-LTR RETROLELEMENT REVERSE TRANSCRIPTASE-LIKE PROTEIN-RELATED"/>
    <property type="match status" value="1"/>
</dbReference>
<feature type="domain" description="Reverse transcriptase" evidence="2">
    <location>
        <begin position="587"/>
        <end position="867"/>
    </location>
</feature>
<dbReference type="InterPro" id="IPR000477">
    <property type="entry name" value="RT_dom"/>
</dbReference>
<dbReference type="Proteomes" id="UP000288805">
    <property type="component" value="Unassembled WGS sequence"/>
</dbReference>
<comment type="caution">
    <text evidence="3">The sequence shown here is derived from an EMBL/GenBank/DDBJ whole genome shotgun (WGS) entry which is preliminary data.</text>
</comment>
<organism evidence="3 4">
    <name type="scientific">Vitis vinifera</name>
    <name type="common">Grape</name>
    <dbReference type="NCBI Taxonomy" id="29760"/>
    <lineage>
        <taxon>Eukaryota</taxon>
        <taxon>Viridiplantae</taxon>
        <taxon>Streptophyta</taxon>
        <taxon>Embryophyta</taxon>
        <taxon>Tracheophyta</taxon>
        <taxon>Spermatophyta</taxon>
        <taxon>Magnoliopsida</taxon>
        <taxon>eudicotyledons</taxon>
        <taxon>Gunneridae</taxon>
        <taxon>Pentapetalae</taxon>
        <taxon>rosids</taxon>
        <taxon>Vitales</taxon>
        <taxon>Vitaceae</taxon>
        <taxon>Viteae</taxon>
        <taxon>Vitis</taxon>
    </lineage>
</organism>
<feature type="region of interest" description="Disordered" evidence="1">
    <location>
        <begin position="1261"/>
        <end position="1320"/>
    </location>
</feature>
<dbReference type="InterPro" id="IPR036691">
    <property type="entry name" value="Endo/exonu/phosph_ase_sf"/>
</dbReference>
<keyword evidence="3" id="KW-0548">Nucleotidyltransferase</keyword>
<sequence length="1463" mass="164860">MESELLAVQVEATIELTPCRWRVTDEALMEEASRYYVGPISPSELGHQGYSSSSSSWGNTEAIGALEGLDYGAEGELGRFEPTLVLVGEDFTSLCEEESACHIEEGGSGEGWSSSSLPRFSCCLGMMEGFEEEILYFLRRMKGRIEQKGKEGVTRKTSLKSSKSSRELKKLEWIVSYKKAKWVLARVFSEGLQDQGETKIKEMTTRLVRSLGVGRNIEWRAVNSRGAVGVFWCFGTIGWWSWWDGKKGVFSILCRFKNCVDGVVWVFTSVYGPVCSGDREEFWEELGSVKGLWSDPWCVGGDFNLVRFLEERSRGGGLTASMRRFSEVLEDLELRDYPLRGGRFTWRGGLNNQTGLGSLPGPPRRRRAEEGTFPFQTPFKFENMWLEEEGFKDKMKTWWGSLNFTRSSNYILDAKLRALKNILKIWNKEEFGLVEAKKGEALKQVEYWDEKEKYAALNMEECEARNGARESYKSWVMKEEIFWRQKSRELWLKEGNNNTRFFHRMANAHKLYQEEEGWCPSVDRISFMRLDNSEVEGLENPFLEEEVFAALTDLGKDKASGPDDFTMVFWLFGWDVVKVEIMGFFREFHERGRFIKSLNATLLALVPKKRGAEDLKDFKPISLVGSLYKLLVKVLANRIKKVMGKVISEPQNAFVEGRQILDAVLIANEVVDSRLKSNQGGVMCKLDIEKTYDHIAWKFLLVVLKQMGFGERWIKWIEWCISTVRYSVLINGSPSGFFQSSRGLRQGDPLSPYLFVIVMEVFSCLMRRAISGGFLSGWRVRGKGGEGILISHLLFVDDTLVFCEESQDQLTYLSWLFMWFESCSGLKVNLEKSELIPMGRVNDIEDLALELGCKVGDLPSSYLGLPLGAPFKSEVVWDSVEERFRKRKSKDEVGEDLEGPPVGGRKKGGLGVRNLALMNKALLGKWNWRFAIESEALWKQVISHKYGVEEGGWCTRAESGRHGVGLWKAIRKEWLGMYSSLAFRVGNGRRVRFWKDKWCGDEPLYESFPSFFAISWAKMPGYRKCGTQMVVQRENEDKMVWTASRSGVFLVKLLYSTLEPGGSVPFPYVGIWRACVPPKGNSPFPSLVVRFTNEYQIPIPSQLKLVNLHIEVEVEGVVDPLEGVVDPSEVVAGGNLVPMALDLMVVDVAREVAGEASQLQGKTPQAFMQPLSGSDPGQAQFPAMAQHGNPFWRSPCMAWCELCRVDCNTLEILEQHKNGKRHKKNLLVYQELQNLNKLITGVQNEQMPISDFKPQLIQSERVGGSEDKQPSQGTGANGTEKEQQTEAEKSEVSAQPTEEQERKARMDHFQAPGRGLKRKMRGGRGALQALIPSNPNAPSNFFIPQVHQQGVSGSQGLPAQPMPYMQQGQAPGMAPGPHQNQSQHQCQLWKHRIKKLQPDIIASEASSGVSTNTTIVSETSAFEGKDVIPPIDDPDVAPSENKVKGAEQVLSTTPADKAVAVPE</sequence>